<feature type="domain" description="FAD-dependent oxidoreductase 2 FAD-binding" evidence="4">
    <location>
        <begin position="96"/>
        <end position="487"/>
    </location>
</feature>
<reference evidence="5 6" key="1">
    <citation type="submission" date="2018-06" db="EMBL/GenBank/DDBJ databases">
        <title>Extensive metabolic versatility and redundancy in microbially diverse, dynamic hydrothermal sediments.</title>
        <authorList>
            <person name="Dombrowski N."/>
            <person name="Teske A."/>
            <person name="Baker B.J."/>
        </authorList>
    </citation>
    <scope>NUCLEOTIDE SEQUENCE [LARGE SCALE GENOMIC DNA]</scope>
    <source>
        <strain evidence="5">B20_G2</strain>
    </source>
</reference>
<dbReference type="GO" id="GO:0016491">
    <property type="term" value="F:oxidoreductase activity"/>
    <property type="evidence" value="ECO:0007669"/>
    <property type="project" value="UniProtKB-KW"/>
</dbReference>
<sequence>MAHESVYPEEMRESIEKVEETRDRRLKEAFRRITPEEKDELLRKWHPDFRPEGKRPLKIGPSKGLVVPHEVADLIEAYPLIDPSQIDLSRIDYDVDILIIGGGGAGASAALWAHNSGIPAERILIATKLRFGDANTKMAQGGIQAADRPNDSPILHFIDVMGGGHYANKPELVKTLVENAPFIIKWLEDLGVMFDKDEEGNMIELPGGGTCRKRLHACKDYTGLEIMRVLMDEVLNRGIKVIEFSPAIELLTDPDTGRVTGAVLWNLETKEYYIARGKAVILTTGGFGRLHIQNFPTTNHYGATMDGVVMAYRVGARLRDLDATQYHPTGAAYPEQIVGLLVTEKVRGLGAQLVNVDGEQFIYPLEPRDVVAAAIIRECYGRNKGVVTPTGMRGVWLDTPMIEIIHGEGTIKKSLAAIYRMFSRFGIDPTKEPILVFPTLHYMNGGVEINVNAQVLNAKGEPIPGFFAAGEVCGGVHGKNRLMGNSLLEITVFGRIAGISAAKYVQNVEPGKLSLKHIERYVEMLKEAKIPETRKSPMILPEYRGEKVLSRAISLFKL</sequence>
<dbReference type="Gene3D" id="3.90.700.10">
    <property type="entry name" value="Succinate dehydrogenase/fumarate reductase flavoprotein, catalytic domain"/>
    <property type="match status" value="1"/>
</dbReference>
<evidence type="ECO:0000256" key="1">
    <source>
        <dbReference type="ARBA" id="ARBA00022630"/>
    </source>
</evidence>
<evidence type="ECO:0000256" key="2">
    <source>
        <dbReference type="ARBA" id="ARBA00023002"/>
    </source>
</evidence>
<dbReference type="Proteomes" id="UP000269499">
    <property type="component" value="Unassembled WGS sequence"/>
</dbReference>
<dbReference type="InterPro" id="IPR027477">
    <property type="entry name" value="Succ_DH/fumarate_Rdtase_cat_sf"/>
</dbReference>
<keyword evidence="1" id="KW-0285">Flavoprotein</keyword>
<organism evidence="5 6">
    <name type="scientific">Thermoproteota archaeon</name>
    <dbReference type="NCBI Taxonomy" id="2056631"/>
    <lineage>
        <taxon>Archaea</taxon>
        <taxon>Thermoproteota</taxon>
    </lineage>
</organism>
<dbReference type="InterPro" id="IPR030664">
    <property type="entry name" value="SdhA/FrdA/AprA"/>
</dbReference>
<dbReference type="PANTHER" id="PTHR11632">
    <property type="entry name" value="SUCCINATE DEHYDROGENASE 2 FLAVOPROTEIN SUBUNIT"/>
    <property type="match status" value="1"/>
</dbReference>
<dbReference type="InterPro" id="IPR003953">
    <property type="entry name" value="FAD-dep_OxRdtase_2_FAD-bd"/>
</dbReference>
<keyword evidence="2" id="KW-0560">Oxidoreductase</keyword>
<evidence type="ECO:0000256" key="3">
    <source>
        <dbReference type="PIRSR" id="PIRSR630664-50"/>
    </source>
</evidence>
<feature type="active site" description="Proton acceptor" evidence="3">
    <location>
        <position position="368"/>
    </location>
</feature>
<dbReference type="PANTHER" id="PTHR11632:SF51">
    <property type="entry name" value="SUCCINATE DEHYDROGENASE [UBIQUINONE] FLAVOPROTEIN SUBUNIT, MITOCHONDRIAL"/>
    <property type="match status" value="1"/>
</dbReference>
<evidence type="ECO:0000313" key="6">
    <source>
        <dbReference type="Proteomes" id="UP000269499"/>
    </source>
</evidence>
<dbReference type="Gene3D" id="3.50.50.60">
    <property type="entry name" value="FAD/NAD(P)-binding domain"/>
    <property type="match status" value="1"/>
</dbReference>
<name>A0A497F322_9CREN</name>
<proteinExistence type="predicted"/>
<dbReference type="AlphaFoldDB" id="A0A497F322"/>
<dbReference type="SUPFAM" id="SSF56425">
    <property type="entry name" value="Succinate dehydrogenase/fumarate reductase flavoprotein, catalytic domain"/>
    <property type="match status" value="1"/>
</dbReference>
<dbReference type="EMBL" id="QMRA01000036">
    <property type="protein sequence ID" value="RLE54063.1"/>
    <property type="molecule type" value="Genomic_DNA"/>
</dbReference>
<protein>
    <submittedName>
        <fullName evidence="5">Succinate dehydrogenase/fumarate reductase flavoprotein subunit</fullName>
    </submittedName>
</protein>
<comment type="caution">
    <text evidence="5">The sequence shown here is derived from an EMBL/GenBank/DDBJ whole genome shotgun (WGS) entry which is preliminary data.</text>
</comment>
<evidence type="ECO:0000313" key="5">
    <source>
        <dbReference type="EMBL" id="RLE54063.1"/>
    </source>
</evidence>
<dbReference type="Pfam" id="PF00890">
    <property type="entry name" value="FAD_binding_2"/>
    <property type="match status" value="1"/>
</dbReference>
<accession>A0A497F322</accession>
<dbReference type="InterPro" id="IPR036188">
    <property type="entry name" value="FAD/NAD-bd_sf"/>
</dbReference>
<gene>
    <name evidence="5" type="ORF">DRJ26_02365</name>
</gene>
<evidence type="ECO:0000259" key="4">
    <source>
        <dbReference type="Pfam" id="PF00890"/>
    </source>
</evidence>
<dbReference type="SUPFAM" id="SSF51905">
    <property type="entry name" value="FAD/NAD(P)-binding domain"/>
    <property type="match status" value="1"/>
</dbReference>